<reference evidence="2 3" key="1">
    <citation type="journal article" date="2024" name="G3 (Bethesda)">
        <title>Genome assembly of Hibiscus sabdariffa L. provides insights into metabolisms of medicinal natural products.</title>
        <authorList>
            <person name="Kim T."/>
        </authorList>
    </citation>
    <scope>NUCLEOTIDE SEQUENCE [LARGE SCALE GENOMIC DNA]</scope>
    <source>
        <strain evidence="2">TK-2024</strain>
        <tissue evidence="2">Old leaves</tissue>
    </source>
</reference>
<accession>A0ABR2EFW3</accession>
<dbReference type="Proteomes" id="UP001472677">
    <property type="component" value="Unassembled WGS sequence"/>
</dbReference>
<feature type="domain" description="DUF4283" evidence="1">
    <location>
        <begin position="63"/>
        <end position="145"/>
    </location>
</feature>
<sequence>MGSHPVISYKDSLLGDLNGDDMYEYESFDDEDIEILEGDVIHIMVDGLISIQFSERVQSLVEKSLDRIIVLKLLGRRIGYATLKNKIQELCKPKRDIKLMDIEDGYFLATFRSHEDYLTVLADGPWTIFGHYLTVEPCLPDFSPSQPYPSKVLHGYGF</sequence>
<name>A0ABR2EFW3_9ROSI</name>
<dbReference type="PANTHER" id="PTHR31286:SF173">
    <property type="entry name" value="DUF4283 DOMAIN-CONTAINING PROTEIN"/>
    <property type="match status" value="1"/>
</dbReference>
<proteinExistence type="predicted"/>
<evidence type="ECO:0000313" key="2">
    <source>
        <dbReference type="EMBL" id="KAK8560140.1"/>
    </source>
</evidence>
<keyword evidence="3" id="KW-1185">Reference proteome</keyword>
<dbReference type="EMBL" id="JBBPBM010000014">
    <property type="protein sequence ID" value="KAK8560140.1"/>
    <property type="molecule type" value="Genomic_DNA"/>
</dbReference>
<dbReference type="PANTHER" id="PTHR31286">
    <property type="entry name" value="GLYCINE-RICH CELL WALL STRUCTURAL PROTEIN 1.8-LIKE"/>
    <property type="match status" value="1"/>
</dbReference>
<comment type="caution">
    <text evidence="2">The sequence shown here is derived from an EMBL/GenBank/DDBJ whole genome shotgun (WGS) entry which is preliminary data.</text>
</comment>
<organism evidence="2 3">
    <name type="scientific">Hibiscus sabdariffa</name>
    <name type="common">roselle</name>
    <dbReference type="NCBI Taxonomy" id="183260"/>
    <lineage>
        <taxon>Eukaryota</taxon>
        <taxon>Viridiplantae</taxon>
        <taxon>Streptophyta</taxon>
        <taxon>Embryophyta</taxon>
        <taxon>Tracheophyta</taxon>
        <taxon>Spermatophyta</taxon>
        <taxon>Magnoliopsida</taxon>
        <taxon>eudicotyledons</taxon>
        <taxon>Gunneridae</taxon>
        <taxon>Pentapetalae</taxon>
        <taxon>rosids</taxon>
        <taxon>malvids</taxon>
        <taxon>Malvales</taxon>
        <taxon>Malvaceae</taxon>
        <taxon>Malvoideae</taxon>
        <taxon>Hibiscus</taxon>
    </lineage>
</organism>
<dbReference type="InterPro" id="IPR025558">
    <property type="entry name" value="DUF4283"/>
</dbReference>
<evidence type="ECO:0000313" key="3">
    <source>
        <dbReference type="Proteomes" id="UP001472677"/>
    </source>
</evidence>
<evidence type="ECO:0000259" key="1">
    <source>
        <dbReference type="Pfam" id="PF14111"/>
    </source>
</evidence>
<dbReference type="InterPro" id="IPR040256">
    <property type="entry name" value="At4g02000-like"/>
</dbReference>
<gene>
    <name evidence="2" type="ORF">V6N12_012943</name>
</gene>
<dbReference type="Pfam" id="PF14111">
    <property type="entry name" value="DUF4283"/>
    <property type="match status" value="1"/>
</dbReference>
<protein>
    <recommendedName>
        <fullName evidence="1">DUF4283 domain-containing protein</fullName>
    </recommendedName>
</protein>